<reference evidence="3" key="1">
    <citation type="journal article" date="2020" name="Stud. Mycol.">
        <title>101 Dothideomycetes genomes: a test case for predicting lifestyles and emergence of pathogens.</title>
        <authorList>
            <person name="Haridas S."/>
            <person name="Albert R."/>
            <person name="Binder M."/>
            <person name="Bloem J."/>
            <person name="Labutti K."/>
            <person name="Salamov A."/>
            <person name="Andreopoulos B."/>
            <person name="Baker S."/>
            <person name="Barry K."/>
            <person name="Bills G."/>
            <person name="Bluhm B."/>
            <person name="Cannon C."/>
            <person name="Castanera R."/>
            <person name="Culley D."/>
            <person name="Daum C."/>
            <person name="Ezra D."/>
            <person name="Gonzalez J."/>
            <person name="Henrissat B."/>
            <person name="Kuo A."/>
            <person name="Liang C."/>
            <person name="Lipzen A."/>
            <person name="Lutzoni F."/>
            <person name="Magnuson J."/>
            <person name="Mondo S."/>
            <person name="Nolan M."/>
            <person name="Ohm R."/>
            <person name="Pangilinan J."/>
            <person name="Park H.-J."/>
            <person name="Ramirez L."/>
            <person name="Alfaro M."/>
            <person name="Sun H."/>
            <person name="Tritt A."/>
            <person name="Yoshinaga Y."/>
            <person name="Zwiers L.-H."/>
            <person name="Turgeon B."/>
            <person name="Goodwin S."/>
            <person name="Spatafora J."/>
            <person name="Crous P."/>
            <person name="Grigoriev I."/>
        </authorList>
    </citation>
    <scope>NUCLEOTIDE SEQUENCE</scope>
    <source>
        <strain evidence="3">CBS 113979</strain>
    </source>
</reference>
<feature type="signal peptide" evidence="2">
    <location>
        <begin position="1"/>
        <end position="17"/>
    </location>
</feature>
<sequence length="337" mass="36037">MKNIIIALAFAATAVQAHMQLAYPAPFNATNNPHRDGPADEFLTYPYGCCGRKTPGVCRDYLHLLGTPEGAPTATWAAGSNQNWSITGIGNHYGGSCQIGFSTDAGKTFRVATSYEGNCPHRTGGIETAGQTFDFTVPADLPAGEAVFAWTWINREEEFNMNCAAVTITNGNEDAPTTPQPDKNQDGGNGISNEPMNMDGCTCTCESASTTTDSATRNMKNCDCTCPVTNDSSKDKRSTVPHTHSHPNRHYPFHGVKIHGFLGPQLINGVSSDKPANSKRDTVKVAYNKRPLMLLADIDNGCSTPRTTAELKYPEPGPDVVEGDGEYPLELPAGSCG</sequence>
<dbReference type="Gene3D" id="2.70.50.70">
    <property type="match status" value="2"/>
</dbReference>
<evidence type="ECO:0000256" key="1">
    <source>
        <dbReference type="SAM" id="MobiDB-lite"/>
    </source>
</evidence>
<name>A0A6G1H1F6_9PEZI</name>
<evidence type="ECO:0000256" key="2">
    <source>
        <dbReference type="SAM" id="SignalP"/>
    </source>
</evidence>
<feature type="region of interest" description="Disordered" evidence="1">
    <location>
        <begin position="313"/>
        <end position="337"/>
    </location>
</feature>
<gene>
    <name evidence="3" type="ORF">K402DRAFT_420899</name>
</gene>
<keyword evidence="4" id="KW-1185">Reference proteome</keyword>
<dbReference type="Proteomes" id="UP000800041">
    <property type="component" value="Unassembled WGS sequence"/>
</dbReference>
<proteinExistence type="predicted"/>
<dbReference type="OrthoDB" id="2342176at2759"/>
<keyword evidence="3" id="KW-0503">Monooxygenase</keyword>
<dbReference type="EMBL" id="ML977155">
    <property type="protein sequence ID" value="KAF1986850.1"/>
    <property type="molecule type" value="Genomic_DNA"/>
</dbReference>
<evidence type="ECO:0000313" key="3">
    <source>
        <dbReference type="EMBL" id="KAF1986850.1"/>
    </source>
</evidence>
<dbReference type="PANTHER" id="PTHR36182">
    <property type="entry name" value="PROTEIN, PUTATIVE (AFU_ORTHOLOGUE AFUA_6G10930)-RELATED"/>
    <property type="match status" value="1"/>
</dbReference>
<feature type="chain" id="PRO_5026119513" evidence="2">
    <location>
        <begin position="18"/>
        <end position="337"/>
    </location>
</feature>
<dbReference type="GO" id="GO:0004497">
    <property type="term" value="F:monooxygenase activity"/>
    <property type="evidence" value="ECO:0007669"/>
    <property type="project" value="UniProtKB-KW"/>
</dbReference>
<organism evidence="3 4">
    <name type="scientific">Aulographum hederae CBS 113979</name>
    <dbReference type="NCBI Taxonomy" id="1176131"/>
    <lineage>
        <taxon>Eukaryota</taxon>
        <taxon>Fungi</taxon>
        <taxon>Dikarya</taxon>
        <taxon>Ascomycota</taxon>
        <taxon>Pezizomycotina</taxon>
        <taxon>Dothideomycetes</taxon>
        <taxon>Pleosporomycetidae</taxon>
        <taxon>Aulographales</taxon>
        <taxon>Aulographaceae</taxon>
    </lineage>
</organism>
<accession>A0A6G1H1F6</accession>
<protein>
    <submittedName>
        <fullName evidence="3">Lytic polysaccharide monooxygenase</fullName>
    </submittedName>
</protein>
<keyword evidence="2" id="KW-0732">Signal</keyword>
<evidence type="ECO:0000313" key="4">
    <source>
        <dbReference type="Proteomes" id="UP000800041"/>
    </source>
</evidence>
<feature type="compositionally biased region" description="Polar residues" evidence="1">
    <location>
        <begin position="170"/>
        <end position="182"/>
    </location>
</feature>
<feature type="region of interest" description="Disordered" evidence="1">
    <location>
        <begin position="170"/>
        <end position="193"/>
    </location>
</feature>
<keyword evidence="3" id="KW-0560">Oxidoreductase</keyword>
<feature type="region of interest" description="Disordered" evidence="1">
    <location>
        <begin position="231"/>
        <end position="250"/>
    </location>
</feature>
<dbReference type="AlphaFoldDB" id="A0A6G1H1F6"/>
<dbReference type="PANTHER" id="PTHR36182:SF1">
    <property type="entry name" value="PROTEIN, PUTATIVE (AFU_ORTHOLOGUE AFUA_6G10930)-RELATED"/>
    <property type="match status" value="1"/>
</dbReference>